<dbReference type="GO" id="GO:0034702">
    <property type="term" value="C:monoatomic ion channel complex"/>
    <property type="evidence" value="ECO:0007669"/>
    <property type="project" value="UniProtKB-KW"/>
</dbReference>
<evidence type="ECO:0000313" key="17">
    <source>
        <dbReference type="RefSeq" id="XP_022636536.1"/>
    </source>
</evidence>
<comment type="domain">
    <text evidence="13">The segment S4 is probably the voltage-sensor and is characterized by a series of positively charged amino acids. The pore-forming region H5 is enclosed by the transmembrane segments S5 and S6 in the Shaker-type (1P/6TM) and contains the GYGD signature motif which seems to be involved in potassium selectivity.</text>
</comment>
<evidence type="ECO:0000256" key="4">
    <source>
        <dbReference type="ARBA" id="ARBA00022538"/>
    </source>
</evidence>
<evidence type="ECO:0000256" key="9">
    <source>
        <dbReference type="ARBA" id="ARBA00022989"/>
    </source>
</evidence>
<evidence type="ECO:0000256" key="7">
    <source>
        <dbReference type="ARBA" id="ARBA00022882"/>
    </source>
</evidence>
<dbReference type="PROSITE" id="PS51490">
    <property type="entry name" value="KHA"/>
    <property type="match status" value="1"/>
</dbReference>
<evidence type="ECO:0000256" key="11">
    <source>
        <dbReference type="ARBA" id="ARBA00023136"/>
    </source>
</evidence>
<dbReference type="Pfam" id="PF00520">
    <property type="entry name" value="Ion_trans"/>
    <property type="match status" value="1"/>
</dbReference>
<feature type="transmembrane region" description="Helical" evidence="13">
    <location>
        <begin position="237"/>
        <end position="259"/>
    </location>
</feature>
<evidence type="ECO:0000256" key="13">
    <source>
        <dbReference type="RuleBase" id="RU369015"/>
    </source>
</evidence>
<dbReference type="CDD" id="cd00038">
    <property type="entry name" value="CAP_ED"/>
    <property type="match status" value="1"/>
</dbReference>
<dbReference type="Pfam" id="PF00027">
    <property type="entry name" value="cNMP_binding"/>
    <property type="match status" value="1"/>
</dbReference>
<dbReference type="InterPro" id="IPR005821">
    <property type="entry name" value="Ion_trans_dom"/>
</dbReference>
<protein>
    <recommendedName>
        <fullName evidence="13">Potassium channel</fullName>
    </recommendedName>
</protein>
<evidence type="ECO:0000259" key="14">
    <source>
        <dbReference type="PROSITE" id="PS50042"/>
    </source>
</evidence>
<sequence length="623" mass="71500">MSIASKERRRCSSSEMASVSSTIFPAFGTPIFVVEGYSNLRKHVIAPYDRIYQLWQTFVVALVVYSAWASPFELAFRDMLVGSYLTVVDLLVDAFFAIDIILTFFVAYFDTSTYLLVDDHKKIALRYVKKLHFTMDLASTLPIEKIYQILTGKPTRSEVFGFLIMLRLWRLRRVSEFFARLEKDIRINYSATRFCKLICVTLFVAHFAGCMFFWLAVQHKTPKHTWLGNKTQDFHELGVGLGYTYSVYWSVATLTTVGYGDFYAVNLTEMLFCIFYMLFNIGLGAYIIGNMTTLLVHSSVGTFAVASQRDVFNKILQYANKNRLPGRLKEQMLAHMQLKFKTAELQQEVLHDLPKTIRSSIAQHLFKNIVETAYLFKGVSDYFITQLVSETKAEYYPSKVDIILQNEMPKYFYILVSGSLDVLIYNTGSEQFLFELETGDMAGEIGVMFNIPQPFTVRSRGLSQVIRINHHHFKQMVQPFSDDGKAIMYNFIQHLKGLKSKVLEEISYVTELLGYLEHLRQNEGTLHEVSRYQDPYKEGKTGNSKPLRSPVPVRVTIHGHHPNENKRGNGSTPKLILLPNSIEDVFKVAERKFGKRGSKILMADGTEVEQLNAIRENDELYIL</sequence>
<feature type="transmembrane region" description="Helical" evidence="13">
    <location>
        <begin position="194"/>
        <end position="217"/>
    </location>
</feature>
<dbReference type="SUPFAM" id="SSF81324">
    <property type="entry name" value="Voltage-gated potassium channels"/>
    <property type="match status" value="1"/>
</dbReference>
<dbReference type="AlphaFoldDB" id="A0A3Q0EZC3"/>
<keyword evidence="5 13" id="KW-0812">Transmembrane</keyword>
<dbReference type="InterPro" id="IPR000595">
    <property type="entry name" value="cNMP-bd_dom"/>
</dbReference>
<dbReference type="STRING" id="3916.A0A3Q0EZC3"/>
<organism evidence="16 17">
    <name type="scientific">Vigna radiata var. radiata</name>
    <name type="common">Mung bean</name>
    <name type="synonym">Phaseolus aureus</name>
    <dbReference type="NCBI Taxonomy" id="3916"/>
    <lineage>
        <taxon>Eukaryota</taxon>
        <taxon>Viridiplantae</taxon>
        <taxon>Streptophyta</taxon>
        <taxon>Embryophyta</taxon>
        <taxon>Tracheophyta</taxon>
        <taxon>Spermatophyta</taxon>
        <taxon>Magnoliopsida</taxon>
        <taxon>eudicotyledons</taxon>
        <taxon>Gunneridae</taxon>
        <taxon>Pentapetalae</taxon>
        <taxon>rosids</taxon>
        <taxon>fabids</taxon>
        <taxon>Fabales</taxon>
        <taxon>Fabaceae</taxon>
        <taxon>Papilionoideae</taxon>
        <taxon>50 kb inversion clade</taxon>
        <taxon>NPAAA clade</taxon>
        <taxon>indigoferoid/millettioid clade</taxon>
        <taxon>Phaseoleae</taxon>
        <taxon>Vigna</taxon>
    </lineage>
</organism>
<dbReference type="SMART" id="SM00100">
    <property type="entry name" value="cNMP"/>
    <property type="match status" value="1"/>
</dbReference>
<keyword evidence="10 13" id="KW-0406">Ion transport</keyword>
<comment type="function">
    <text evidence="13">Potassium channel.</text>
</comment>
<dbReference type="SUPFAM" id="SSF51206">
    <property type="entry name" value="cAMP-binding domain-like"/>
    <property type="match status" value="1"/>
</dbReference>
<proteinExistence type="inferred from homology"/>
<dbReference type="InterPro" id="IPR045319">
    <property type="entry name" value="KAT/AKT"/>
</dbReference>
<keyword evidence="9 13" id="KW-1133">Transmembrane helix</keyword>
<reference evidence="16" key="1">
    <citation type="journal article" date="2014" name="Nat. Commun.">
        <title>Genome sequence of mungbean and insights into evolution within Vigna species.</title>
        <authorList>
            <person name="Kang Y.J."/>
            <person name="Kim S.K."/>
            <person name="Kim M.Y."/>
            <person name="Lestari P."/>
            <person name="Kim K.H."/>
            <person name="Ha B.K."/>
            <person name="Jun T.H."/>
            <person name="Hwang W.J."/>
            <person name="Lee T."/>
            <person name="Lee J."/>
            <person name="Shim S."/>
            <person name="Yoon M.Y."/>
            <person name="Jang Y.E."/>
            <person name="Han K.S."/>
            <person name="Taeprayoon P."/>
            <person name="Yoon N."/>
            <person name="Somta P."/>
            <person name="Tanya P."/>
            <person name="Kim K.S."/>
            <person name="Gwag J.G."/>
            <person name="Moon J.K."/>
            <person name="Lee Y.H."/>
            <person name="Park B.S."/>
            <person name="Bombarely A."/>
            <person name="Doyle J.J."/>
            <person name="Jackson S.A."/>
            <person name="Schafleitner R."/>
            <person name="Srinives P."/>
            <person name="Varshney R.K."/>
            <person name="Lee S.H."/>
        </authorList>
    </citation>
    <scope>NUCLEOTIDE SEQUENCE [LARGE SCALE GENOMIC DNA]</scope>
    <source>
        <strain evidence="16">cv. VC1973A</strain>
    </source>
</reference>
<dbReference type="InterPro" id="IPR021789">
    <property type="entry name" value="KHA_dom"/>
</dbReference>
<dbReference type="Proteomes" id="UP000087766">
    <property type="component" value="Chromosome 5"/>
</dbReference>
<feature type="transmembrane region" description="Helical" evidence="13">
    <location>
        <begin position="271"/>
        <end position="289"/>
    </location>
</feature>
<dbReference type="PRINTS" id="PR01463">
    <property type="entry name" value="EAGCHANLFMLY"/>
</dbReference>
<comment type="domain">
    <text evidence="13">The KHA domain (rich in hydrophobic and acidic residues) present in the C-terminal part is likely to be important for tetramerization.</text>
</comment>
<evidence type="ECO:0000259" key="15">
    <source>
        <dbReference type="PROSITE" id="PS51490"/>
    </source>
</evidence>
<dbReference type="Pfam" id="PF11834">
    <property type="entry name" value="KHA"/>
    <property type="match status" value="1"/>
</dbReference>
<dbReference type="InterPro" id="IPR018490">
    <property type="entry name" value="cNMP-bd_dom_sf"/>
</dbReference>
<feature type="domain" description="KHA" evidence="15">
    <location>
        <begin position="554"/>
        <end position="623"/>
    </location>
</feature>
<name>A0A3Q0EZC3_VIGRR</name>
<keyword evidence="12 13" id="KW-0407">Ion channel</keyword>
<dbReference type="OrthoDB" id="426293at2759"/>
<keyword evidence="6 13" id="KW-0631">Potassium channel</keyword>
<evidence type="ECO:0000256" key="12">
    <source>
        <dbReference type="ARBA" id="ARBA00023303"/>
    </source>
</evidence>
<dbReference type="GeneID" id="106761761"/>
<dbReference type="PROSITE" id="PS50042">
    <property type="entry name" value="CNMP_BINDING_3"/>
    <property type="match status" value="1"/>
</dbReference>
<evidence type="ECO:0000256" key="1">
    <source>
        <dbReference type="ARBA" id="ARBA00004141"/>
    </source>
</evidence>
<reference evidence="17" key="2">
    <citation type="submission" date="2025-08" db="UniProtKB">
        <authorList>
            <consortium name="RefSeq"/>
        </authorList>
    </citation>
    <scope>IDENTIFICATION</scope>
    <source>
        <tissue evidence="17">Leaf</tissue>
    </source>
</reference>
<comment type="caution">
    <text evidence="13">Lacks conserved residue(s) required for the propagation of feature annotation.</text>
</comment>
<keyword evidence="4 13" id="KW-0633">Potassium transport</keyword>
<feature type="domain" description="Cyclic nucleotide-binding" evidence="14">
    <location>
        <begin position="375"/>
        <end position="494"/>
    </location>
</feature>
<dbReference type="Gene3D" id="1.10.287.70">
    <property type="match status" value="1"/>
</dbReference>
<keyword evidence="3 13" id="KW-0813">Transport</keyword>
<gene>
    <name evidence="17" type="primary">LOC106761761</name>
</gene>
<accession>A0A3Q0EZC3</accession>
<keyword evidence="11 13" id="KW-0472">Membrane</keyword>
<dbReference type="RefSeq" id="XP_022636536.1">
    <property type="nucleotide sequence ID" value="XM_022780815.1"/>
</dbReference>
<dbReference type="FunFam" id="1.10.287.70:FF:000123">
    <property type="entry name" value="Potassium channel KAT3"/>
    <property type="match status" value="1"/>
</dbReference>
<feature type="transmembrane region" description="Helical" evidence="13">
    <location>
        <begin position="90"/>
        <end position="117"/>
    </location>
</feature>
<evidence type="ECO:0000256" key="6">
    <source>
        <dbReference type="ARBA" id="ARBA00022826"/>
    </source>
</evidence>
<keyword evidence="16" id="KW-1185">Reference proteome</keyword>
<dbReference type="KEGG" id="vra:106761761"/>
<evidence type="ECO:0000256" key="5">
    <source>
        <dbReference type="ARBA" id="ARBA00022692"/>
    </source>
</evidence>
<keyword evidence="8 13" id="KW-0630">Potassium</keyword>
<evidence type="ECO:0000256" key="2">
    <source>
        <dbReference type="ARBA" id="ARBA00007929"/>
    </source>
</evidence>
<comment type="similarity">
    <text evidence="2 13">Belongs to the potassium channel family. Plant (TC 1.A.1.4) subfamily.</text>
</comment>
<feature type="transmembrane region" description="Helical" evidence="13">
    <location>
        <begin position="51"/>
        <end position="70"/>
    </location>
</feature>
<dbReference type="InterPro" id="IPR014710">
    <property type="entry name" value="RmlC-like_jellyroll"/>
</dbReference>
<dbReference type="FunFam" id="2.60.120.10:FF:000074">
    <property type="entry name" value="Potassium channel KAT2"/>
    <property type="match status" value="1"/>
</dbReference>
<dbReference type="Gene3D" id="2.60.120.10">
    <property type="entry name" value="Jelly Rolls"/>
    <property type="match status" value="1"/>
</dbReference>
<dbReference type="GO" id="GO:0005249">
    <property type="term" value="F:voltage-gated potassium channel activity"/>
    <property type="evidence" value="ECO:0007669"/>
    <property type="project" value="UniProtKB-UniRule"/>
</dbReference>
<dbReference type="InterPro" id="IPR003938">
    <property type="entry name" value="K_chnl_volt-dep_EAG/ELK/ERG"/>
</dbReference>
<evidence type="ECO:0000256" key="3">
    <source>
        <dbReference type="ARBA" id="ARBA00022448"/>
    </source>
</evidence>
<dbReference type="PANTHER" id="PTHR45743:SF27">
    <property type="entry name" value="POTASSIUM CHANNEL KAT3"/>
    <property type="match status" value="1"/>
</dbReference>
<dbReference type="PANTHER" id="PTHR45743">
    <property type="entry name" value="POTASSIUM CHANNEL AKT1"/>
    <property type="match status" value="1"/>
</dbReference>
<evidence type="ECO:0000256" key="8">
    <source>
        <dbReference type="ARBA" id="ARBA00022958"/>
    </source>
</evidence>
<keyword evidence="7 13" id="KW-0851">Voltage-gated channel</keyword>
<comment type="subcellular location">
    <subcellularLocation>
        <location evidence="1 13">Membrane</location>
        <topology evidence="1 13">Multi-pass membrane protein</topology>
    </subcellularLocation>
</comment>
<evidence type="ECO:0000313" key="16">
    <source>
        <dbReference type="Proteomes" id="UP000087766"/>
    </source>
</evidence>
<evidence type="ECO:0000256" key="10">
    <source>
        <dbReference type="ARBA" id="ARBA00023065"/>
    </source>
</evidence>
<comment type="subunit">
    <text evidence="13">The potassium channel is composed of a homo- or heterotetrameric complex of pore-forming subunits.</text>
</comment>